<proteinExistence type="predicted"/>
<organism evidence="1 2">
    <name type="scientific">Gigaspora rosea</name>
    <dbReference type="NCBI Taxonomy" id="44941"/>
    <lineage>
        <taxon>Eukaryota</taxon>
        <taxon>Fungi</taxon>
        <taxon>Fungi incertae sedis</taxon>
        <taxon>Mucoromycota</taxon>
        <taxon>Glomeromycotina</taxon>
        <taxon>Glomeromycetes</taxon>
        <taxon>Diversisporales</taxon>
        <taxon>Gigasporaceae</taxon>
        <taxon>Gigaspora</taxon>
    </lineage>
</organism>
<evidence type="ECO:0000313" key="2">
    <source>
        <dbReference type="Proteomes" id="UP000266673"/>
    </source>
</evidence>
<dbReference type="EMBL" id="QKWP01000396">
    <property type="protein sequence ID" value="RIB20804.1"/>
    <property type="molecule type" value="Genomic_DNA"/>
</dbReference>
<dbReference type="OrthoDB" id="2446007at2759"/>
<dbReference type="Proteomes" id="UP000266673">
    <property type="component" value="Unassembled WGS sequence"/>
</dbReference>
<comment type="caution">
    <text evidence="1">The sequence shown here is derived from an EMBL/GenBank/DDBJ whole genome shotgun (WGS) entry which is preliminary data.</text>
</comment>
<evidence type="ECO:0000313" key="1">
    <source>
        <dbReference type="EMBL" id="RIB20804.1"/>
    </source>
</evidence>
<protein>
    <submittedName>
        <fullName evidence="1">Uncharacterized protein</fullName>
    </submittedName>
</protein>
<keyword evidence="2" id="KW-1185">Reference proteome</keyword>
<sequence length="727" mass="81637">MIKKLEEEKKSLEKDKDDKWEPVKLLLCALAESGGGEAENVKCHVSSAFPKGLGYQEPDLLLKTSGALWEFQVATDSKKYFKMKYSGGHMTITCSASGFSGKSRGDAKHVTATVSDHYRYWKNGQIDKTYIPLYFLLSGAGTGKSRTANELPRLAKEYAEDIGDADLKKALEKPFVFNVSFENGTPLNLTEEKAPTQAIGLRMLHQLLGKTRTAWDTIIQQYMASPSDVLNLISMHHKISYKDMTVFLVVDGLQTALKNGEDSHSKSSFFNDCMTVLSGIARQSGGPFVIACCAATITSPVEEFLSFSHQKRIFLPTAHLTAPYKRELGVLTQVFPSYPIIEMLINDMGGHGQALETLHDVLIQYKDLDAVNFTDLANDVRTKLLDRYSEWIVAGSRVLIPVLRIILAHQVVDNTMPFPGTDGLRVDYVTQFGLIWFQRTMGTQGFLTCAYVWLWIMAHTSGDPILKNWRFTYYEEQQGKSDVTVPPGAQYWQHLEHYIAQIRVLKSMVYGKGEEISMSKIHYGARINGDVKICNVPLILERAVKQTPTNSSALKDSMVQCENGQINVFEGRHCIINCCSAPAGDSFCGVRFNSNNYCFTEIHQCKLVKSDVNDDMFKMERQKAADKNDYLILFTTGRCTANLTWLSGVVDKDVWDVYFGPFSGRAFRYAINSPPAANRATFFELTGINGIGIIRANMIIQKRPYNNLDDCYQKTNIPKNLLRNLSF</sequence>
<reference evidence="1 2" key="1">
    <citation type="submission" date="2018-06" db="EMBL/GenBank/DDBJ databases">
        <title>Comparative genomics reveals the genomic features of Rhizophagus irregularis, R. cerebriforme, R. diaphanum and Gigaspora rosea, and their symbiotic lifestyle signature.</title>
        <authorList>
            <person name="Morin E."/>
            <person name="San Clemente H."/>
            <person name="Chen E.C.H."/>
            <person name="De La Providencia I."/>
            <person name="Hainaut M."/>
            <person name="Kuo A."/>
            <person name="Kohler A."/>
            <person name="Murat C."/>
            <person name="Tang N."/>
            <person name="Roy S."/>
            <person name="Loubradou J."/>
            <person name="Henrissat B."/>
            <person name="Grigoriev I.V."/>
            <person name="Corradi N."/>
            <person name="Roux C."/>
            <person name="Martin F.M."/>
        </authorList>
    </citation>
    <scope>NUCLEOTIDE SEQUENCE [LARGE SCALE GENOMIC DNA]</scope>
    <source>
        <strain evidence="1 2">DAOM 194757</strain>
    </source>
</reference>
<dbReference type="AlphaFoldDB" id="A0A397VED3"/>
<gene>
    <name evidence="1" type="ORF">C2G38_2140973</name>
</gene>
<name>A0A397VED3_9GLOM</name>
<accession>A0A397VED3</accession>
<dbReference type="SUPFAM" id="SSF81585">
    <property type="entry name" value="PsbU/PolX domain-like"/>
    <property type="match status" value="1"/>
</dbReference>